<proteinExistence type="predicted"/>
<keyword evidence="2" id="KW-1185">Reference proteome</keyword>
<dbReference type="Gene3D" id="1.25.10.10">
    <property type="entry name" value="Leucine-rich Repeat Variant"/>
    <property type="match status" value="1"/>
</dbReference>
<gene>
    <name evidence="1" type="ORF">M9Y10_041852</name>
</gene>
<comment type="caution">
    <text evidence="1">The sequence shown here is derived from an EMBL/GenBank/DDBJ whole genome shotgun (WGS) entry which is preliminary data.</text>
</comment>
<name>A0ABR2K5Q0_9EUKA</name>
<reference evidence="1 2" key="1">
    <citation type="submission" date="2024-04" db="EMBL/GenBank/DDBJ databases">
        <title>Tritrichomonas musculus Genome.</title>
        <authorList>
            <person name="Alves-Ferreira E."/>
            <person name="Grigg M."/>
            <person name="Lorenzi H."/>
            <person name="Galac M."/>
        </authorList>
    </citation>
    <scope>NUCLEOTIDE SEQUENCE [LARGE SCALE GENOMIC DNA]</scope>
    <source>
        <strain evidence="1 2">EAF2021</strain>
    </source>
</reference>
<evidence type="ECO:0000313" key="2">
    <source>
        <dbReference type="Proteomes" id="UP001470230"/>
    </source>
</evidence>
<organism evidence="1 2">
    <name type="scientific">Tritrichomonas musculus</name>
    <dbReference type="NCBI Taxonomy" id="1915356"/>
    <lineage>
        <taxon>Eukaryota</taxon>
        <taxon>Metamonada</taxon>
        <taxon>Parabasalia</taxon>
        <taxon>Tritrichomonadida</taxon>
        <taxon>Tritrichomonadidae</taxon>
        <taxon>Tritrichomonas</taxon>
    </lineage>
</organism>
<dbReference type="InterPro" id="IPR011989">
    <property type="entry name" value="ARM-like"/>
</dbReference>
<dbReference type="Proteomes" id="UP001470230">
    <property type="component" value="Unassembled WGS sequence"/>
</dbReference>
<accession>A0ABR2K5Q0</accession>
<dbReference type="SUPFAM" id="SSF48371">
    <property type="entry name" value="ARM repeat"/>
    <property type="match status" value="1"/>
</dbReference>
<dbReference type="InterPro" id="IPR016024">
    <property type="entry name" value="ARM-type_fold"/>
</dbReference>
<dbReference type="EMBL" id="JAPFFF010000007">
    <property type="protein sequence ID" value="KAK8886389.1"/>
    <property type="molecule type" value="Genomic_DNA"/>
</dbReference>
<sequence>MKDSPHEHQIPAIQVAIKYFDILEDFMNQTNCISDDESDVNYKNINSCLNIIYKSLDKDSNFHGIKYFQILIALYSYVPDKQSKIKCSILSIIDFIVSHSSDALDDFIRSNTNSFLIQILQNCTNSAIRNQIFYIMNNIMTRDAKDPINQICINDNYIEIFFNEYNTLLASVNLEKDMETNSLMFPVISGIIKFIMFPELIQNDVFSKIFEKVTEFFTKSDQYTFYAIQVEDVLANVSLILEKINLSMLIESGFIAHIYQILNDNVPFSIFVSSSFYFLGKLSLLNSPISNEIIANFNFIEVCIKIMNRNLKDEEYFEGFFYYITNVLYSQQNSIIKSLYDINFFDWCIAINKELTFQSQKSLCYCLLSVMYYAELNILSKIISNNNLIDFIFEVLSASKKKIIVHALTSFVRIFNLIPDFSTKYPYFFTEIVNFSENPDQYNECDDFNELFEVLKRNIGEYIDN</sequence>
<protein>
    <submittedName>
        <fullName evidence="1">Uncharacterized protein</fullName>
    </submittedName>
</protein>
<evidence type="ECO:0000313" key="1">
    <source>
        <dbReference type="EMBL" id="KAK8886389.1"/>
    </source>
</evidence>